<keyword evidence="1" id="KW-0732">Signal</keyword>
<name>A0A1W1Z518_9FLAO</name>
<dbReference type="OrthoDB" id="9809989at2"/>
<dbReference type="EMBL" id="FWXO01000001">
    <property type="protein sequence ID" value="SMC43211.1"/>
    <property type="molecule type" value="Genomic_DNA"/>
</dbReference>
<dbReference type="STRING" id="504486.SAMN05660703_1116"/>
<organism evidence="3 4">
    <name type="scientific">Cellulophaga tyrosinoxydans</name>
    <dbReference type="NCBI Taxonomy" id="504486"/>
    <lineage>
        <taxon>Bacteria</taxon>
        <taxon>Pseudomonadati</taxon>
        <taxon>Bacteroidota</taxon>
        <taxon>Flavobacteriia</taxon>
        <taxon>Flavobacteriales</taxon>
        <taxon>Flavobacteriaceae</taxon>
        <taxon>Cellulophaga</taxon>
    </lineage>
</organism>
<evidence type="ECO:0000259" key="2">
    <source>
        <dbReference type="Pfam" id="PF13205"/>
    </source>
</evidence>
<dbReference type="RefSeq" id="WP_084060390.1">
    <property type="nucleotide sequence ID" value="NZ_FWXO01000001.1"/>
</dbReference>
<dbReference type="Proteomes" id="UP000192360">
    <property type="component" value="Unassembled WGS sequence"/>
</dbReference>
<feature type="domain" description="SbsA Ig-like" evidence="2">
    <location>
        <begin position="33"/>
        <end position="135"/>
    </location>
</feature>
<evidence type="ECO:0000313" key="3">
    <source>
        <dbReference type="EMBL" id="SMC43211.1"/>
    </source>
</evidence>
<protein>
    <submittedName>
        <fullName evidence="3">Ig-like domain-containing protein</fullName>
    </submittedName>
</protein>
<keyword evidence="4" id="KW-1185">Reference proteome</keyword>
<gene>
    <name evidence="3" type="ORF">SAMN05660703_1116</name>
</gene>
<accession>A0A1W1Z518</accession>
<reference evidence="4" key="1">
    <citation type="submission" date="2017-04" db="EMBL/GenBank/DDBJ databases">
        <authorList>
            <person name="Varghese N."/>
            <person name="Submissions S."/>
        </authorList>
    </citation>
    <scope>NUCLEOTIDE SEQUENCE [LARGE SCALE GENOMIC DNA]</scope>
    <source>
        <strain evidence="4">DSM 21164</strain>
    </source>
</reference>
<dbReference type="Pfam" id="PF13205">
    <property type="entry name" value="Big_5"/>
    <property type="match status" value="1"/>
</dbReference>
<dbReference type="InterPro" id="IPR032812">
    <property type="entry name" value="SbsA_Ig"/>
</dbReference>
<evidence type="ECO:0000313" key="4">
    <source>
        <dbReference type="Proteomes" id="UP000192360"/>
    </source>
</evidence>
<evidence type="ECO:0000256" key="1">
    <source>
        <dbReference type="ARBA" id="ARBA00022729"/>
    </source>
</evidence>
<dbReference type="AlphaFoldDB" id="A0A1W1Z518"/>
<proteinExistence type="predicted"/>
<sequence length="538" mass="61186">MLRRLLAYLFLFFAVFSLFQCGRKGTPSGGIKDIIPPKLKYAEPPNLSVDFKAKKIRLYFDEYIKLNKIQEQLIVSPPLKYTPVITPAGTASKVIEILIKDTLQENTTYTINFGQSIVDNNEGNPNSFLTYVFSTGSYIDSLSLKGVVEDAFNKKAETFISVMLYEIDSTYNDSTVYKRPPNYITNTLDSTILFDLNYLKKGKYALFGLKDEGKNNMFDQQVDKIAFVKDTIVLPTDEIYLLTLFKEVSDYSLSVPKFEAKNKISFGYQGDYSKDIVINTLSKLPDSVKTKITKERDKDTLNYWITPFTADSLIFSVANEKLSALDTFVVKTRKIAADSLVLQPRISGAIGFEELFTIDVNTPIVKADTSKIQLMRKDSIPTKFIAKLDTISNSLSIDFKKDEKENYKLTVLPDLIEDFFGNKNDTIVYAIKTAGFEDFGNLELVLNGSVTYPAIIQLTDEKGALIREQFATEPATFYFNYLRPSKYLIRVISDTNGNKKWDTGNYLKKLQPERVSHSPTVIEMRANWKEKYTFTLLD</sequence>